<evidence type="ECO:0000313" key="1">
    <source>
        <dbReference type="EMBL" id="CAF0770426.1"/>
    </source>
</evidence>
<dbReference type="EMBL" id="CAJNOR010000044">
    <property type="protein sequence ID" value="CAF0770426.1"/>
    <property type="molecule type" value="Genomic_DNA"/>
</dbReference>
<proteinExistence type="predicted"/>
<sequence length="67" mass="7854">MEEAITAALKCEDIRSPMRVRRNIDDDIFRLKLKQKVSFSSNGTYNRDTSGIFQRWLDVNEDALFDL</sequence>
<organism evidence="1 2">
    <name type="scientific">Adineta ricciae</name>
    <name type="common">Rotifer</name>
    <dbReference type="NCBI Taxonomy" id="249248"/>
    <lineage>
        <taxon>Eukaryota</taxon>
        <taxon>Metazoa</taxon>
        <taxon>Spiralia</taxon>
        <taxon>Gnathifera</taxon>
        <taxon>Rotifera</taxon>
        <taxon>Eurotatoria</taxon>
        <taxon>Bdelloidea</taxon>
        <taxon>Adinetida</taxon>
        <taxon>Adinetidae</taxon>
        <taxon>Adineta</taxon>
    </lineage>
</organism>
<comment type="caution">
    <text evidence="1">The sequence shown here is derived from an EMBL/GenBank/DDBJ whole genome shotgun (WGS) entry which is preliminary data.</text>
</comment>
<evidence type="ECO:0000313" key="2">
    <source>
        <dbReference type="Proteomes" id="UP000663828"/>
    </source>
</evidence>
<accession>A0A813QQI1</accession>
<gene>
    <name evidence="1" type="ORF">XAT740_LOCUS1420</name>
</gene>
<name>A0A813QQI1_ADIRI</name>
<dbReference type="Proteomes" id="UP000663828">
    <property type="component" value="Unassembled WGS sequence"/>
</dbReference>
<protein>
    <submittedName>
        <fullName evidence="1">Uncharacterized protein</fullName>
    </submittedName>
</protein>
<keyword evidence="2" id="KW-1185">Reference proteome</keyword>
<dbReference type="AlphaFoldDB" id="A0A813QQI1"/>
<reference evidence="1" key="1">
    <citation type="submission" date="2021-02" db="EMBL/GenBank/DDBJ databases">
        <authorList>
            <person name="Nowell W R."/>
        </authorList>
    </citation>
    <scope>NUCLEOTIDE SEQUENCE</scope>
</reference>